<keyword evidence="2" id="KW-0812">Transmembrane</keyword>
<dbReference type="GO" id="GO:0005886">
    <property type="term" value="C:plasma membrane"/>
    <property type="evidence" value="ECO:0007669"/>
    <property type="project" value="TreeGrafter"/>
</dbReference>
<feature type="transmembrane region" description="Helical" evidence="2">
    <location>
        <begin position="20"/>
        <end position="42"/>
    </location>
</feature>
<evidence type="ECO:0000256" key="2">
    <source>
        <dbReference type="SAM" id="Phobius"/>
    </source>
</evidence>
<dbReference type="Proteomes" id="UP001180020">
    <property type="component" value="Unassembled WGS sequence"/>
</dbReference>
<evidence type="ECO:0000313" key="4">
    <source>
        <dbReference type="Proteomes" id="UP001180020"/>
    </source>
</evidence>
<name>A0AAV9EYH0_ACOCL</name>
<proteinExistence type="predicted"/>
<keyword evidence="2" id="KW-1133">Transmembrane helix</keyword>
<dbReference type="InterPro" id="IPR051143">
    <property type="entry name" value="TrkH_K-transport"/>
</dbReference>
<reference evidence="3" key="1">
    <citation type="journal article" date="2023" name="Nat. Commun.">
        <title>Diploid and tetraploid genomes of Acorus and the evolution of monocots.</title>
        <authorList>
            <person name="Ma L."/>
            <person name="Liu K.W."/>
            <person name="Li Z."/>
            <person name="Hsiao Y.Y."/>
            <person name="Qi Y."/>
            <person name="Fu T."/>
            <person name="Tang G.D."/>
            <person name="Zhang D."/>
            <person name="Sun W.H."/>
            <person name="Liu D.K."/>
            <person name="Li Y."/>
            <person name="Chen G.Z."/>
            <person name="Liu X.D."/>
            <person name="Liao X.Y."/>
            <person name="Jiang Y.T."/>
            <person name="Yu X."/>
            <person name="Hao Y."/>
            <person name="Huang J."/>
            <person name="Zhao X.W."/>
            <person name="Ke S."/>
            <person name="Chen Y.Y."/>
            <person name="Wu W.L."/>
            <person name="Hsu J.L."/>
            <person name="Lin Y.F."/>
            <person name="Huang M.D."/>
            <person name="Li C.Y."/>
            <person name="Huang L."/>
            <person name="Wang Z.W."/>
            <person name="Zhao X."/>
            <person name="Zhong W.Y."/>
            <person name="Peng D.H."/>
            <person name="Ahmad S."/>
            <person name="Lan S."/>
            <person name="Zhang J.S."/>
            <person name="Tsai W.C."/>
            <person name="Van de Peer Y."/>
            <person name="Liu Z.J."/>
        </authorList>
    </citation>
    <scope>NUCLEOTIDE SEQUENCE</scope>
    <source>
        <strain evidence="3">CP</strain>
    </source>
</reference>
<organism evidence="3 4">
    <name type="scientific">Acorus calamus</name>
    <name type="common">Sweet flag</name>
    <dbReference type="NCBI Taxonomy" id="4465"/>
    <lineage>
        <taxon>Eukaryota</taxon>
        <taxon>Viridiplantae</taxon>
        <taxon>Streptophyta</taxon>
        <taxon>Embryophyta</taxon>
        <taxon>Tracheophyta</taxon>
        <taxon>Spermatophyta</taxon>
        <taxon>Magnoliopsida</taxon>
        <taxon>Liliopsida</taxon>
        <taxon>Acoraceae</taxon>
        <taxon>Acorus</taxon>
    </lineage>
</organism>
<dbReference type="PANTHER" id="PTHR31064:SF30">
    <property type="entry name" value="HIGH-AFFINITY POTASSIUM TRANSPORT PROTEIN-RELATED"/>
    <property type="match status" value="1"/>
</dbReference>
<dbReference type="EMBL" id="JAUJYO010000005">
    <property type="protein sequence ID" value="KAK1317969.1"/>
    <property type="molecule type" value="Genomic_DNA"/>
</dbReference>
<dbReference type="PANTHER" id="PTHR31064">
    <property type="entry name" value="POTASSIUM TRANSPORT PROTEIN DDB_G0292412-RELATED"/>
    <property type="match status" value="1"/>
</dbReference>
<keyword evidence="4" id="KW-1185">Reference proteome</keyword>
<dbReference type="GO" id="GO:0098662">
    <property type="term" value="P:inorganic cation transmembrane transport"/>
    <property type="evidence" value="ECO:0007669"/>
    <property type="project" value="UniProtKB-ARBA"/>
</dbReference>
<feature type="region of interest" description="Disordered" evidence="1">
    <location>
        <begin position="170"/>
        <end position="206"/>
    </location>
</feature>
<evidence type="ECO:0000313" key="3">
    <source>
        <dbReference type="EMBL" id="KAK1317969.1"/>
    </source>
</evidence>
<dbReference type="GO" id="GO:0008324">
    <property type="term" value="F:monoatomic cation transmembrane transporter activity"/>
    <property type="evidence" value="ECO:0007669"/>
    <property type="project" value="TreeGrafter"/>
</dbReference>
<reference evidence="3" key="2">
    <citation type="submission" date="2023-06" db="EMBL/GenBank/DDBJ databases">
        <authorList>
            <person name="Ma L."/>
            <person name="Liu K.-W."/>
            <person name="Li Z."/>
            <person name="Hsiao Y.-Y."/>
            <person name="Qi Y."/>
            <person name="Fu T."/>
            <person name="Tang G."/>
            <person name="Zhang D."/>
            <person name="Sun W.-H."/>
            <person name="Liu D.-K."/>
            <person name="Li Y."/>
            <person name="Chen G.-Z."/>
            <person name="Liu X.-D."/>
            <person name="Liao X.-Y."/>
            <person name="Jiang Y.-T."/>
            <person name="Yu X."/>
            <person name="Hao Y."/>
            <person name="Huang J."/>
            <person name="Zhao X.-W."/>
            <person name="Ke S."/>
            <person name="Chen Y.-Y."/>
            <person name="Wu W.-L."/>
            <person name="Hsu J.-L."/>
            <person name="Lin Y.-F."/>
            <person name="Huang M.-D."/>
            <person name="Li C.-Y."/>
            <person name="Huang L."/>
            <person name="Wang Z.-W."/>
            <person name="Zhao X."/>
            <person name="Zhong W.-Y."/>
            <person name="Peng D.-H."/>
            <person name="Ahmad S."/>
            <person name="Lan S."/>
            <person name="Zhang J.-S."/>
            <person name="Tsai W.-C."/>
            <person name="Van De Peer Y."/>
            <person name="Liu Z.-J."/>
        </authorList>
    </citation>
    <scope>NUCLEOTIDE SEQUENCE</scope>
    <source>
        <strain evidence="3">CP</strain>
        <tissue evidence="3">Leaves</tissue>
    </source>
</reference>
<sequence>MSASAVTVSSMATVEMEVFSNAQLLILTLLMLVGGEVFTSILDLQFLKARLNGETTTTVGKIESCDPYTNPSTKTSNIDLESELPISRLNTRHAGESIVNLSAISPAILVLYVVMMYLPSYTAFLPTEDNDYSSKIQGESYIDRGGSSSSSSTSLHNFNKFSSRLGIDGESASKLASGPKPEPDRQKGYRPGPVGRAWASGLVQVR</sequence>
<gene>
    <name evidence="3" type="primary">HKT8</name>
    <name evidence="3" type="ORF">QJS10_CPA05g02511</name>
</gene>
<evidence type="ECO:0000256" key="1">
    <source>
        <dbReference type="SAM" id="MobiDB-lite"/>
    </source>
</evidence>
<accession>A0AAV9EYH0</accession>
<keyword evidence="2" id="KW-0472">Membrane</keyword>
<protein>
    <submittedName>
        <fullName evidence="3">Cation transporter HKT8</fullName>
    </submittedName>
</protein>
<comment type="caution">
    <text evidence="3">The sequence shown here is derived from an EMBL/GenBank/DDBJ whole genome shotgun (WGS) entry which is preliminary data.</text>
</comment>
<feature type="transmembrane region" description="Helical" evidence="2">
    <location>
        <begin position="98"/>
        <end position="118"/>
    </location>
</feature>
<dbReference type="AlphaFoldDB" id="A0AAV9EYH0"/>